<accession>A0AAV7JGY1</accession>
<protein>
    <submittedName>
        <fullName evidence="2">Meiosis expressed gene 1 protein-like</fullName>
    </submittedName>
</protein>
<organism evidence="2 3">
    <name type="scientific">Oopsacas minuta</name>
    <dbReference type="NCBI Taxonomy" id="111878"/>
    <lineage>
        <taxon>Eukaryota</taxon>
        <taxon>Metazoa</taxon>
        <taxon>Porifera</taxon>
        <taxon>Hexactinellida</taxon>
        <taxon>Hexasterophora</taxon>
        <taxon>Lyssacinosida</taxon>
        <taxon>Leucopsacidae</taxon>
        <taxon>Oopsacas</taxon>
    </lineage>
</organism>
<comment type="caution">
    <text evidence="2">The sequence shown here is derived from an EMBL/GenBank/DDBJ whole genome shotgun (WGS) entry which is preliminary data.</text>
</comment>
<dbReference type="EMBL" id="JAKMXF010000334">
    <property type="protein sequence ID" value="KAI6647961.1"/>
    <property type="molecule type" value="Genomic_DNA"/>
</dbReference>
<dbReference type="PANTHER" id="PTHR17008:SF1">
    <property type="entry name" value="MEIOSIS EXPRESSED GENE 1 PROTEIN HOMOLOG"/>
    <property type="match status" value="1"/>
</dbReference>
<sequence length="98" mass="11374">MVSKNCHLQLTGTEVKAPPPPKGTKIWTPFIEDLYRLQLSGYINESNYTQLSNEPSIDRWPENEGGFIKKLKRQDGSYYYFNRGRECMDKDVATVQIK</sequence>
<keyword evidence="3" id="KW-1185">Reference proteome</keyword>
<dbReference type="PANTHER" id="PTHR17008">
    <property type="entry name" value="MEIOSIS-EXPRESSED GENE 1 PROTEIN"/>
    <property type="match status" value="1"/>
</dbReference>
<evidence type="ECO:0000256" key="1">
    <source>
        <dbReference type="ARBA" id="ARBA00008514"/>
    </source>
</evidence>
<reference evidence="2 3" key="1">
    <citation type="journal article" date="2023" name="BMC Biol.">
        <title>The compact genome of the sponge Oopsacas minuta (Hexactinellida) is lacking key metazoan core genes.</title>
        <authorList>
            <person name="Santini S."/>
            <person name="Schenkelaars Q."/>
            <person name="Jourda C."/>
            <person name="Duchesne M."/>
            <person name="Belahbib H."/>
            <person name="Rocher C."/>
            <person name="Selva M."/>
            <person name="Riesgo A."/>
            <person name="Vervoort M."/>
            <person name="Leys S.P."/>
            <person name="Kodjabachian L."/>
            <person name="Le Bivic A."/>
            <person name="Borchiellini C."/>
            <person name="Claverie J.M."/>
            <person name="Renard E."/>
        </authorList>
    </citation>
    <scope>NUCLEOTIDE SEQUENCE [LARGE SCALE GENOMIC DNA]</scope>
    <source>
        <strain evidence="2">SPO-2</strain>
    </source>
</reference>
<dbReference type="InterPro" id="IPR020186">
    <property type="entry name" value="Meiosis-expressed_gene_1"/>
</dbReference>
<dbReference type="Pfam" id="PF15163">
    <property type="entry name" value="Meiosis_expr"/>
    <property type="match status" value="1"/>
</dbReference>
<dbReference type="Proteomes" id="UP001165289">
    <property type="component" value="Unassembled WGS sequence"/>
</dbReference>
<dbReference type="AlphaFoldDB" id="A0AAV7JGY1"/>
<comment type="similarity">
    <text evidence="1">Belongs to the MEIG1 family.</text>
</comment>
<gene>
    <name evidence="2" type="ORF">LOD99_8289</name>
</gene>
<evidence type="ECO:0000313" key="3">
    <source>
        <dbReference type="Proteomes" id="UP001165289"/>
    </source>
</evidence>
<evidence type="ECO:0000313" key="2">
    <source>
        <dbReference type="EMBL" id="KAI6647961.1"/>
    </source>
</evidence>
<name>A0AAV7JGY1_9METZ</name>
<dbReference type="GO" id="GO:0005634">
    <property type="term" value="C:nucleus"/>
    <property type="evidence" value="ECO:0007669"/>
    <property type="project" value="InterPro"/>
</dbReference>
<proteinExistence type="inferred from homology"/>